<evidence type="ECO:0000256" key="2">
    <source>
        <dbReference type="ARBA" id="ARBA00022747"/>
    </source>
</evidence>
<dbReference type="RefSeq" id="WP_345194506.1">
    <property type="nucleotide sequence ID" value="NZ_BAABFL010000106.1"/>
</dbReference>
<dbReference type="PANTHER" id="PTHR43140">
    <property type="entry name" value="TYPE-1 RESTRICTION ENZYME ECOKI SPECIFICITY PROTEIN"/>
    <property type="match status" value="1"/>
</dbReference>
<evidence type="ECO:0000313" key="6">
    <source>
        <dbReference type="Proteomes" id="UP001500604"/>
    </source>
</evidence>
<gene>
    <name evidence="5" type="ORF">GCM10023116_10620</name>
</gene>
<comment type="caution">
    <text evidence="5">The sequence shown here is derived from an EMBL/GenBank/DDBJ whole genome shotgun (WGS) entry which is preliminary data.</text>
</comment>
<keyword evidence="2" id="KW-0680">Restriction system</keyword>
<dbReference type="InterPro" id="IPR051212">
    <property type="entry name" value="Type-I_RE_S_subunit"/>
</dbReference>
<dbReference type="GO" id="GO:0004519">
    <property type="term" value="F:endonuclease activity"/>
    <property type="evidence" value="ECO:0007669"/>
    <property type="project" value="UniProtKB-KW"/>
</dbReference>
<evidence type="ECO:0000259" key="4">
    <source>
        <dbReference type="Pfam" id="PF01420"/>
    </source>
</evidence>
<proteinExistence type="inferred from homology"/>
<organism evidence="5 6">
    <name type="scientific">Kistimonas scapharcae</name>
    <dbReference type="NCBI Taxonomy" id="1036133"/>
    <lineage>
        <taxon>Bacteria</taxon>
        <taxon>Pseudomonadati</taxon>
        <taxon>Pseudomonadota</taxon>
        <taxon>Gammaproteobacteria</taxon>
        <taxon>Oceanospirillales</taxon>
        <taxon>Endozoicomonadaceae</taxon>
        <taxon>Kistimonas</taxon>
    </lineage>
</organism>
<sequence>MSVLSFMERLLDGVAVEWKALGELGELVRGNGLQKKDFTEAGIPAIHYGQIYTYYGLSTTETKSFVSPELAQKLKKVNTGDVVITNTSENLADVGKALVYLGEQQAVTGGHATIFKPNHAILGKYFAYYTQTTSFANEKRRYAKGTKVIDVSATDMAKIQLPIPPLNIQTEIIQILDTFTSLTTELTTELSARKKQYNYYRDQLLSFDEGEVEWKTLGDVSLKTYSGGTPRAGTPEYYDGGKIPWLRTQEVKFSDISETEVKITPAALKNSAAKWIPENCVIVAISGATAGRSAINKISLTTNQHCCCLEIDPDKALYRYVFHWVSFNYETLKALGQGARGDLNSNIIKNFRIPIPSGNSEDSLKEQARIVAILDKFDTLTTSITEGLPREIKLRQQQYEYYRDLLLSFPKPEATSNAA</sequence>
<feature type="domain" description="Type I restriction modification DNA specificity" evidence="4">
    <location>
        <begin position="212"/>
        <end position="393"/>
    </location>
</feature>
<keyword evidence="5" id="KW-0540">Nuclease</keyword>
<evidence type="ECO:0000313" key="5">
    <source>
        <dbReference type="EMBL" id="GAA4648789.1"/>
    </source>
</evidence>
<dbReference type="InterPro" id="IPR044946">
    <property type="entry name" value="Restrct_endonuc_typeI_TRD_sf"/>
</dbReference>
<accession>A0ABP8UYG7</accession>
<dbReference type="CDD" id="cd17268">
    <property type="entry name" value="RMtype1_S_Ara36733I_TRD1-CR1_like"/>
    <property type="match status" value="1"/>
</dbReference>
<keyword evidence="5" id="KW-0255">Endonuclease</keyword>
<dbReference type="InterPro" id="IPR000055">
    <property type="entry name" value="Restrct_endonuc_typeI_TRD"/>
</dbReference>
<name>A0ABP8UYG7_9GAMM</name>
<keyword evidence="5" id="KW-0378">Hydrolase</keyword>
<evidence type="ECO:0000256" key="3">
    <source>
        <dbReference type="ARBA" id="ARBA00023125"/>
    </source>
</evidence>
<dbReference type="Gene3D" id="3.90.220.20">
    <property type="entry name" value="DNA methylase specificity domains"/>
    <property type="match status" value="2"/>
</dbReference>
<comment type="similarity">
    <text evidence="1">Belongs to the type-I restriction system S methylase family.</text>
</comment>
<reference evidence="6" key="1">
    <citation type="journal article" date="2019" name="Int. J. Syst. Evol. Microbiol.">
        <title>The Global Catalogue of Microorganisms (GCM) 10K type strain sequencing project: providing services to taxonomists for standard genome sequencing and annotation.</title>
        <authorList>
            <consortium name="The Broad Institute Genomics Platform"/>
            <consortium name="The Broad Institute Genome Sequencing Center for Infectious Disease"/>
            <person name="Wu L."/>
            <person name="Ma J."/>
        </authorList>
    </citation>
    <scope>NUCLEOTIDE SEQUENCE [LARGE SCALE GENOMIC DNA]</scope>
    <source>
        <strain evidence="6">JCM 17805</strain>
    </source>
</reference>
<dbReference type="CDD" id="cd17294">
    <property type="entry name" value="RMtype1_S_MmaC7ORF19P_TRD1-CR1_like"/>
    <property type="match status" value="1"/>
</dbReference>
<feature type="domain" description="Type I restriction modification DNA specificity" evidence="4">
    <location>
        <begin position="17"/>
        <end position="191"/>
    </location>
</feature>
<evidence type="ECO:0000256" key="1">
    <source>
        <dbReference type="ARBA" id="ARBA00010923"/>
    </source>
</evidence>
<dbReference type="PANTHER" id="PTHR43140:SF1">
    <property type="entry name" value="TYPE I RESTRICTION ENZYME ECOKI SPECIFICITY SUBUNIT"/>
    <property type="match status" value="1"/>
</dbReference>
<dbReference type="Proteomes" id="UP001500604">
    <property type="component" value="Unassembled WGS sequence"/>
</dbReference>
<keyword evidence="6" id="KW-1185">Reference proteome</keyword>
<protein>
    <submittedName>
        <fullName evidence="5">Restriction endonuclease subunit S</fullName>
    </submittedName>
</protein>
<dbReference type="Pfam" id="PF01420">
    <property type="entry name" value="Methylase_S"/>
    <property type="match status" value="2"/>
</dbReference>
<dbReference type="SUPFAM" id="SSF116734">
    <property type="entry name" value="DNA methylase specificity domain"/>
    <property type="match status" value="2"/>
</dbReference>
<dbReference type="EMBL" id="BAABFL010000106">
    <property type="protein sequence ID" value="GAA4648789.1"/>
    <property type="molecule type" value="Genomic_DNA"/>
</dbReference>
<keyword evidence="3" id="KW-0238">DNA-binding</keyword>